<proteinExistence type="predicted"/>
<dbReference type="EMBL" id="SLZZ01000040">
    <property type="protein sequence ID" value="TCS74376.1"/>
    <property type="molecule type" value="Genomic_DNA"/>
</dbReference>
<feature type="domain" description="SseB protein N-terminal" evidence="1">
    <location>
        <begin position="157"/>
        <end position="252"/>
    </location>
</feature>
<keyword evidence="3" id="KW-1185">Reference proteome</keyword>
<dbReference type="AlphaFoldDB" id="A0A4R3K130"/>
<reference evidence="2 3" key="1">
    <citation type="submission" date="2019-03" db="EMBL/GenBank/DDBJ databases">
        <title>Genomic Encyclopedia of Type Strains, Phase IV (KMG-IV): sequencing the most valuable type-strain genomes for metagenomic binning, comparative biology and taxonomic classification.</title>
        <authorList>
            <person name="Goeker M."/>
        </authorList>
    </citation>
    <scope>NUCLEOTIDE SEQUENCE [LARGE SCALE GENOMIC DNA]</scope>
    <source>
        <strain evidence="2 3">DSM 29489</strain>
    </source>
</reference>
<dbReference type="InterPro" id="IPR009839">
    <property type="entry name" value="SseB_N"/>
</dbReference>
<dbReference type="Proteomes" id="UP000295726">
    <property type="component" value="Unassembled WGS sequence"/>
</dbReference>
<accession>A0A4R3K130</accession>
<name>A0A4R3K130_9FIRM</name>
<organism evidence="2 3">
    <name type="scientific">Muricomes intestini</name>
    <dbReference type="NCBI Taxonomy" id="1796634"/>
    <lineage>
        <taxon>Bacteria</taxon>
        <taxon>Bacillati</taxon>
        <taxon>Bacillota</taxon>
        <taxon>Clostridia</taxon>
        <taxon>Lachnospirales</taxon>
        <taxon>Lachnospiraceae</taxon>
        <taxon>Muricomes</taxon>
    </lineage>
</organism>
<evidence type="ECO:0000313" key="3">
    <source>
        <dbReference type="Proteomes" id="UP000295726"/>
    </source>
</evidence>
<gene>
    <name evidence="2" type="ORF">EDD59_14021</name>
</gene>
<protein>
    <submittedName>
        <fullName evidence="2">Type III secretion system (T3SS) SseB-like protein</fullName>
    </submittedName>
</protein>
<dbReference type="RefSeq" id="WP_132383930.1">
    <property type="nucleotide sequence ID" value="NZ_DAIPCY010000024.1"/>
</dbReference>
<comment type="caution">
    <text evidence="2">The sequence shown here is derived from an EMBL/GenBank/DDBJ whole genome shotgun (WGS) entry which is preliminary data.</text>
</comment>
<dbReference type="OrthoDB" id="1763382at2"/>
<sequence length="267" mass="31064">MENKFPIQVKKMQKMETTYIAFGQGTKMPFITCDEETFNDQVWVFSTEKKAKEITQKFKDENQDFMMIVRMKNAQLLGFYSSLYLLGVNEIVFVEEEQTTKMPLDKVVVPPDYSKLPKEKQPVVNPQLQLTGLYFMQEIYRNKPNNEKPELRNLEEEMAVNLVRSRLLMALEVQEKGEVPSGSNIKIPCVKNKEGKMFQPFFTDHNELKKFHIENRFQVNMFDFVNVEKMLGAGVDGIVINPQSMNIVISKDTIPGLLQRFAQIWAE</sequence>
<evidence type="ECO:0000313" key="2">
    <source>
        <dbReference type="EMBL" id="TCS74376.1"/>
    </source>
</evidence>
<dbReference type="Pfam" id="PF07179">
    <property type="entry name" value="SseB"/>
    <property type="match status" value="1"/>
</dbReference>
<evidence type="ECO:0000259" key="1">
    <source>
        <dbReference type="Pfam" id="PF07179"/>
    </source>
</evidence>